<comment type="caution">
    <text evidence="2">The sequence shown here is derived from an EMBL/GenBank/DDBJ whole genome shotgun (WGS) entry which is preliminary data.</text>
</comment>
<keyword evidence="1" id="KW-0472">Membrane</keyword>
<keyword evidence="3" id="KW-1185">Reference proteome</keyword>
<evidence type="ECO:0008006" key="4">
    <source>
        <dbReference type="Google" id="ProtNLM"/>
    </source>
</evidence>
<evidence type="ECO:0000313" key="2">
    <source>
        <dbReference type="EMBL" id="GAB10284.1"/>
    </source>
</evidence>
<organism evidence="2 3">
    <name type="scientific">Gordonia araii NBRC 100433</name>
    <dbReference type="NCBI Taxonomy" id="1073574"/>
    <lineage>
        <taxon>Bacteria</taxon>
        <taxon>Bacillati</taxon>
        <taxon>Actinomycetota</taxon>
        <taxon>Actinomycetes</taxon>
        <taxon>Mycobacteriales</taxon>
        <taxon>Gordoniaceae</taxon>
        <taxon>Gordonia</taxon>
    </lineage>
</organism>
<keyword evidence="1" id="KW-0812">Transmembrane</keyword>
<protein>
    <recommendedName>
        <fullName evidence="4">DUF2752 domain-containing protein</fullName>
    </recommendedName>
</protein>
<dbReference type="AlphaFoldDB" id="G7H359"/>
<sequence>MTDPLCVDGAERGVPVPPREPDRTDRMIASLSRVSAHPVVGPLVVVAGAAAVGAAVWFGDPTTPGGHLPTCPTKSLLGIVCPGCGAMRMIYSVMHGDLGAAVAYNAVGLVALVLLIWSFAAYCARLWTGRRWRTWQHFRYSSMTILVVVLVWFVIRNIPIAPFTALRV</sequence>
<reference evidence="2 3" key="1">
    <citation type="submission" date="2011-11" db="EMBL/GenBank/DDBJ databases">
        <title>Whole genome shotgun sequence of Gordonia araii NBRC 100433.</title>
        <authorList>
            <person name="Yoshida Y."/>
            <person name="Hosoyama A."/>
            <person name="Tsuchikane K."/>
            <person name="Katsumata H."/>
            <person name="Yamazaki S."/>
            <person name="Fujita N."/>
        </authorList>
    </citation>
    <scope>NUCLEOTIDE SEQUENCE [LARGE SCALE GENOMIC DNA]</scope>
    <source>
        <strain evidence="2 3">NBRC 100433</strain>
    </source>
</reference>
<name>G7H359_9ACTN</name>
<dbReference type="STRING" id="1073574.GOARA_056_00310"/>
<accession>G7H359</accession>
<dbReference type="RefSeq" id="WP_007322359.1">
    <property type="nucleotide sequence ID" value="NZ_BAEE01000056.1"/>
</dbReference>
<feature type="transmembrane region" description="Helical" evidence="1">
    <location>
        <begin position="145"/>
        <end position="166"/>
    </location>
</feature>
<proteinExistence type="predicted"/>
<dbReference type="InterPro" id="IPR021215">
    <property type="entry name" value="DUF2752"/>
</dbReference>
<gene>
    <name evidence="2" type="ORF">GOARA_056_00310</name>
</gene>
<feature type="transmembrane region" description="Helical" evidence="1">
    <location>
        <begin position="102"/>
        <end position="124"/>
    </location>
</feature>
<evidence type="ECO:0000256" key="1">
    <source>
        <dbReference type="SAM" id="Phobius"/>
    </source>
</evidence>
<dbReference type="Proteomes" id="UP000035088">
    <property type="component" value="Unassembled WGS sequence"/>
</dbReference>
<keyword evidence="1" id="KW-1133">Transmembrane helix</keyword>
<feature type="transmembrane region" description="Helical" evidence="1">
    <location>
        <begin position="36"/>
        <end position="58"/>
    </location>
</feature>
<evidence type="ECO:0000313" key="3">
    <source>
        <dbReference type="Proteomes" id="UP000035088"/>
    </source>
</evidence>
<dbReference type="Pfam" id="PF10825">
    <property type="entry name" value="DUF2752"/>
    <property type="match status" value="1"/>
</dbReference>
<dbReference type="EMBL" id="BAEE01000056">
    <property type="protein sequence ID" value="GAB10284.1"/>
    <property type="molecule type" value="Genomic_DNA"/>
</dbReference>